<reference evidence="1 2" key="1">
    <citation type="journal article" date="2013" name="PLoS ONE">
        <title>Lactobacillus paracasei comparative genomics: towards species pan-genome definition and exploitation of diversity.</title>
        <authorList>
            <person name="Smokvina T."/>
            <person name="Wels M."/>
            <person name="Polka J."/>
            <person name="Chervaux C."/>
            <person name="Brisse S."/>
            <person name="Boekhorst J."/>
            <person name="van Hylckama Vlieg J.E."/>
            <person name="Siezen R.J."/>
        </authorList>
    </citation>
    <scope>NUCLEOTIDE SEQUENCE [LARGE SCALE GENOMIC DNA]</scope>
    <source>
        <strain evidence="1 2">Lpp7</strain>
    </source>
</reference>
<protein>
    <submittedName>
        <fullName evidence="1">Uncharacterized protein</fullName>
    </submittedName>
</protein>
<comment type="caution">
    <text evidence="1">The sequence shown here is derived from an EMBL/GenBank/DDBJ whole genome shotgun (WGS) entry which is preliminary data.</text>
</comment>
<evidence type="ECO:0000313" key="1">
    <source>
        <dbReference type="EMBL" id="EPC49770.1"/>
    </source>
</evidence>
<dbReference type="Proteomes" id="UP000014303">
    <property type="component" value="Unassembled WGS sequence"/>
</dbReference>
<name>A0A8E0IDR3_LACPA</name>
<proteinExistence type="predicted"/>
<gene>
    <name evidence="1" type="ORF">Lpp7_12234</name>
</gene>
<organism evidence="1 2">
    <name type="scientific">Lacticaseibacillus paracasei subsp. paracasei Lpp7</name>
    <dbReference type="NCBI Taxonomy" id="1256200"/>
    <lineage>
        <taxon>Bacteria</taxon>
        <taxon>Bacillati</taxon>
        <taxon>Bacillota</taxon>
        <taxon>Bacilli</taxon>
        <taxon>Lactobacillales</taxon>
        <taxon>Lactobacillaceae</taxon>
        <taxon>Lacticaseibacillus</taxon>
    </lineage>
</organism>
<evidence type="ECO:0000313" key="2">
    <source>
        <dbReference type="Proteomes" id="UP000014303"/>
    </source>
</evidence>
<accession>A0A8E0IDR3</accession>
<dbReference type="AlphaFoldDB" id="A0A8E0IDR3"/>
<sequence>MCNPWIELPAINLVWLEVQKWVNTIGWFKSVLKALVAVMIVMSRKENIQVFMVELMLGLH</sequence>
<dbReference type="EMBL" id="ANJV01000247">
    <property type="protein sequence ID" value="EPC49770.1"/>
    <property type="molecule type" value="Genomic_DNA"/>
</dbReference>